<sequence>MDSKLIKHKAFPKPSLLKDYLMDEMSSCSSNGFKSFPRRQCCPSTVRFLMEIDLNQRKNYFIFNKSPSKSAASAFQRVIAAVKRLPFGSPDKPILRRSLSRKILRKTIFWKRNSSHKEIQRLKSFDQLMEEDSPPLDIPSDFNACSSGNSSNFNEVKREEDDDVDVEMLKDGDVSTDDSTAGGATEQKQWSVSEEKEQFSPVSVLDCPFDDDEVSSPFQHMEGSSKPKIERFGCMDPLNLSKRFESTESPLPHSSVSSTREEGELEENEVKRAEQKVMDLLQQVMPPCKADSLLLDFFREKIMSRQWGDGYCEDLVREAESWINSKTLIHDALLGWNRQPYVEDMEGSKEWRCFDGEIREMALELEAVVFDALFDELVVDISSVTVV</sequence>
<accession>A0ABD1IJZ3</accession>
<feature type="region of interest" description="Disordered" evidence="1">
    <location>
        <begin position="244"/>
        <end position="267"/>
    </location>
</feature>
<feature type="region of interest" description="Disordered" evidence="1">
    <location>
        <begin position="172"/>
        <end position="195"/>
    </location>
</feature>
<comment type="caution">
    <text evidence="2">The sequence shown here is derived from an EMBL/GenBank/DDBJ whole genome shotgun (WGS) entry which is preliminary data.</text>
</comment>
<dbReference type="Proteomes" id="UP001567538">
    <property type="component" value="Unassembled WGS sequence"/>
</dbReference>
<feature type="compositionally biased region" description="Polar residues" evidence="1">
    <location>
        <begin position="247"/>
        <end position="258"/>
    </location>
</feature>
<name>A0ABD1IJZ3_SALDI</name>
<dbReference type="EMBL" id="JBEAFC010000001">
    <property type="protein sequence ID" value="KAL1569017.1"/>
    <property type="molecule type" value="Genomic_DNA"/>
</dbReference>
<evidence type="ECO:0000313" key="3">
    <source>
        <dbReference type="Proteomes" id="UP001567538"/>
    </source>
</evidence>
<protein>
    <recommendedName>
        <fullName evidence="4">DUF4378 domain-containing protein</fullName>
    </recommendedName>
</protein>
<gene>
    <name evidence="2" type="ORF">AAHA92_00552</name>
</gene>
<reference evidence="2 3" key="1">
    <citation type="submission" date="2024-06" db="EMBL/GenBank/DDBJ databases">
        <title>A chromosome level genome sequence of Diviner's sage (Salvia divinorum).</title>
        <authorList>
            <person name="Ford S.A."/>
            <person name="Ro D.-K."/>
            <person name="Ness R.W."/>
            <person name="Phillips M.A."/>
        </authorList>
    </citation>
    <scope>NUCLEOTIDE SEQUENCE [LARGE SCALE GENOMIC DNA]</scope>
    <source>
        <strain evidence="2">SAF-2024a</strain>
        <tissue evidence="2">Leaf</tissue>
    </source>
</reference>
<proteinExistence type="predicted"/>
<evidence type="ECO:0008006" key="4">
    <source>
        <dbReference type="Google" id="ProtNLM"/>
    </source>
</evidence>
<dbReference type="PANTHER" id="PTHR33623">
    <property type="entry name" value="OS04G0572500 PROTEIN"/>
    <property type="match status" value="1"/>
</dbReference>
<evidence type="ECO:0000313" key="2">
    <source>
        <dbReference type="EMBL" id="KAL1569017.1"/>
    </source>
</evidence>
<organism evidence="2 3">
    <name type="scientific">Salvia divinorum</name>
    <name type="common">Maria pastora</name>
    <name type="synonym">Diviner's sage</name>
    <dbReference type="NCBI Taxonomy" id="28513"/>
    <lineage>
        <taxon>Eukaryota</taxon>
        <taxon>Viridiplantae</taxon>
        <taxon>Streptophyta</taxon>
        <taxon>Embryophyta</taxon>
        <taxon>Tracheophyta</taxon>
        <taxon>Spermatophyta</taxon>
        <taxon>Magnoliopsida</taxon>
        <taxon>eudicotyledons</taxon>
        <taxon>Gunneridae</taxon>
        <taxon>Pentapetalae</taxon>
        <taxon>asterids</taxon>
        <taxon>lamiids</taxon>
        <taxon>Lamiales</taxon>
        <taxon>Lamiaceae</taxon>
        <taxon>Nepetoideae</taxon>
        <taxon>Mentheae</taxon>
        <taxon>Salviinae</taxon>
        <taxon>Salvia</taxon>
        <taxon>Salvia subgen. Calosphace</taxon>
    </lineage>
</organism>
<evidence type="ECO:0000256" key="1">
    <source>
        <dbReference type="SAM" id="MobiDB-lite"/>
    </source>
</evidence>
<dbReference type="PANTHER" id="PTHR33623:SF4">
    <property type="entry name" value="DUF4378 DOMAIN-CONTAINING PROTEIN"/>
    <property type="match status" value="1"/>
</dbReference>
<dbReference type="AlphaFoldDB" id="A0ABD1IJZ3"/>
<keyword evidence="3" id="KW-1185">Reference proteome</keyword>